<gene>
    <name evidence="2" type="ORF">IAB71_09455</name>
</gene>
<dbReference type="PANTHER" id="PTHR43451">
    <property type="entry name" value="ACETYLTRANSFERASE (GNAT) FAMILY PROTEIN"/>
    <property type="match status" value="1"/>
</dbReference>
<dbReference type="InterPro" id="IPR016181">
    <property type="entry name" value="Acyl_CoA_acyltransferase"/>
</dbReference>
<dbReference type="InterPro" id="IPR000182">
    <property type="entry name" value="GNAT_dom"/>
</dbReference>
<dbReference type="PROSITE" id="PS51186">
    <property type="entry name" value="GNAT"/>
    <property type="match status" value="1"/>
</dbReference>
<protein>
    <submittedName>
        <fullName evidence="2">GNAT family N-acetyltransferase</fullName>
    </submittedName>
</protein>
<dbReference type="AlphaFoldDB" id="A0A9D1P3P0"/>
<dbReference type="CDD" id="cd04301">
    <property type="entry name" value="NAT_SF"/>
    <property type="match status" value="1"/>
</dbReference>
<evidence type="ECO:0000313" key="3">
    <source>
        <dbReference type="Proteomes" id="UP000824169"/>
    </source>
</evidence>
<sequence length="156" mass="18155">MQLRRYRTSDCAGILRLFYDTVHTVNRKDYTEEQVEAWAPREQDQEQWNRSFLEHFTVIAVVEGRIAGFGDIDETGYLDRLYVHRDHQRCGIGTAICDTLERAAGAEKIRTHASVTARPFFEKRGYRLVKEQSVKRRGVTLTNYVMEKIQGRSLAI</sequence>
<dbReference type="GO" id="GO:0016747">
    <property type="term" value="F:acyltransferase activity, transferring groups other than amino-acyl groups"/>
    <property type="evidence" value="ECO:0007669"/>
    <property type="project" value="InterPro"/>
</dbReference>
<reference evidence="2" key="1">
    <citation type="submission" date="2020-10" db="EMBL/GenBank/DDBJ databases">
        <authorList>
            <person name="Gilroy R."/>
        </authorList>
    </citation>
    <scope>NUCLEOTIDE SEQUENCE</scope>
    <source>
        <strain evidence="2">CHK188-20938</strain>
    </source>
</reference>
<name>A0A9D1P3P0_9FIRM</name>
<dbReference type="PANTHER" id="PTHR43451:SF1">
    <property type="entry name" value="ACETYLTRANSFERASE"/>
    <property type="match status" value="1"/>
</dbReference>
<dbReference type="Pfam" id="PF13673">
    <property type="entry name" value="Acetyltransf_10"/>
    <property type="match status" value="1"/>
</dbReference>
<dbReference type="EMBL" id="DVOO01000029">
    <property type="protein sequence ID" value="HIV25981.1"/>
    <property type="molecule type" value="Genomic_DNA"/>
</dbReference>
<comment type="caution">
    <text evidence="2">The sequence shown here is derived from an EMBL/GenBank/DDBJ whole genome shotgun (WGS) entry which is preliminary data.</text>
</comment>
<organism evidence="2 3">
    <name type="scientific">Candidatus Scatomonas pullistercoris</name>
    <dbReference type="NCBI Taxonomy" id="2840920"/>
    <lineage>
        <taxon>Bacteria</taxon>
        <taxon>Bacillati</taxon>
        <taxon>Bacillota</taxon>
        <taxon>Clostridia</taxon>
        <taxon>Lachnospirales</taxon>
        <taxon>Lachnospiraceae</taxon>
        <taxon>Lachnospiraceae incertae sedis</taxon>
        <taxon>Candidatus Scatomonas</taxon>
    </lineage>
</organism>
<feature type="domain" description="N-acetyltransferase" evidence="1">
    <location>
        <begin position="1"/>
        <end position="151"/>
    </location>
</feature>
<dbReference type="Gene3D" id="3.40.630.30">
    <property type="match status" value="1"/>
</dbReference>
<dbReference type="SUPFAM" id="SSF55729">
    <property type="entry name" value="Acyl-CoA N-acyltransferases (Nat)"/>
    <property type="match status" value="1"/>
</dbReference>
<proteinExistence type="predicted"/>
<evidence type="ECO:0000259" key="1">
    <source>
        <dbReference type="PROSITE" id="PS51186"/>
    </source>
</evidence>
<evidence type="ECO:0000313" key="2">
    <source>
        <dbReference type="EMBL" id="HIV25981.1"/>
    </source>
</evidence>
<reference evidence="2" key="2">
    <citation type="journal article" date="2021" name="PeerJ">
        <title>Extensive microbial diversity within the chicken gut microbiome revealed by metagenomics and culture.</title>
        <authorList>
            <person name="Gilroy R."/>
            <person name="Ravi A."/>
            <person name="Getino M."/>
            <person name="Pursley I."/>
            <person name="Horton D.L."/>
            <person name="Alikhan N.F."/>
            <person name="Baker D."/>
            <person name="Gharbi K."/>
            <person name="Hall N."/>
            <person name="Watson M."/>
            <person name="Adriaenssens E.M."/>
            <person name="Foster-Nyarko E."/>
            <person name="Jarju S."/>
            <person name="Secka A."/>
            <person name="Antonio M."/>
            <person name="Oren A."/>
            <person name="Chaudhuri R.R."/>
            <person name="La Ragione R."/>
            <person name="Hildebrand F."/>
            <person name="Pallen M.J."/>
        </authorList>
    </citation>
    <scope>NUCLEOTIDE SEQUENCE</scope>
    <source>
        <strain evidence="2">CHK188-20938</strain>
    </source>
</reference>
<dbReference type="InterPro" id="IPR052564">
    <property type="entry name" value="N-acetyltrans/Recomb-assoc"/>
</dbReference>
<accession>A0A9D1P3P0</accession>
<dbReference type="Proteomes" id="UP000824169">
    <property type="component" value="Unassembled WGS sequence"/>
</dbReference>